<dbReference type="Pfam" id="PF17919">
    <property type="entry name" value="RT_RNaseH_2"/>
    <property type="match status" value="1"/>
</dbReference>
<dbReference type="PANTHER" id="PTHR37984">
    <property type="entry name" value="PROTEIN CBG26694"/>
    <property type="match status" value="1"/>
</dbReference>
<dbReference type="AlphaFoldDB" id="A0A8B6BUU1"/>
<gene>
    <name evidence="3" type="ORF">MGAL_10B009976</name>
</gene>
<dbReference type="FunFam" id="3.30.70.270:FF:000020">
    <property type="entry name" value="Transposon Tf2-6 polyprotein-like Protein"/>
    <property type="match status" value="1"/>
</dbReference>
<dbReference type="CDD" id="cd01647">
    <property type="entry name" value="RT_LTR"/>
    <property type="match status" value="1"/>
</dbReference>
<keyword evidence="1" id="KW-0511">Multifunctional enzyme</keyword>
<feature type="domain" description="Reverse transcriptase" evidence="2">
    <location>
        <begin position="1"/>
        <end position="182"/>
    </location>
</feature>
<dbReference type="Proteomes" id="UP000596742">
    <property type="component" value="Unassembled WGS sequence"/>
</dbReference>
<dbReference type="InterPro" id="IPR041577">
    <property type="entry name" value="RT_RNaseH_2"/>
</dbReference>
<dbReference type="Pfam" id="PF00078">
    <property type="entry name" value="RVT_1"/>
    <property type="match status" value="1"/>
</dbReference>
<dbReference type="InterPro" id="IPR000477">
    <property type="entry name" value="RT_dom"/>
</dbReference>
<dbReference type="EMBL" id="UYJE01000690">
    <property type="protein sequence ID" value="VDH95429.1"/>
    <property type="molecule type" value="Genomic_DNA"/>
</dbReference>
<sequence length="341" mass="38953">MLKKGVIEPSNSSWSSPICLVKKKDQVSWRFCIDYRRVNSLCSPSGYPLQKIDDCLASLEGAKWLSTVDCHSGYWQVSCDEEDREKTAFSTHKGLFQFRVMPMGLNSAAQTFQKLMEKVLGNLQWRHCLCYLDDIIIFGNNFEQALENHKLVFECLRAANLKLKPSKCTLFQKEVIFLGHVVSENGIKCDPTKIESVKDWPSPTNVSEIKSFLGFAGYYRKFISEFFTIASPLIKLTRKNQSFKWSDECEESFNKLKERLISAPILSFPKDEGLFILDTDASLNGVGAVLSQIQDEKEKVISYASRTLSKSQRNYCVTKRELLAVVTFVRQFRLTCGDESF</sequence>
<dbReference type="FunFam" id="3.10.20.370:FF:000001">
    <property type="entry name" value="Retrovirus-related Pol polyprotein from transposon 17.6-like protein"/>
    <property type="match status" value="1"/>
</dbReference>
<dbReference type="Gene3D" id="3.10.20.370">
    <property type="match status" value="1"/>
</dbReference>
<reference evidence="3" key="1">
    <citation type="submission" date="2018-11" db="EMBL/GenBank/DDBJ databases">
        <authorList>
            <person name="Alioto T."/>
            <person name="Alioto T."/>
        </authorList>
    </citation>
    <scope>NUCLEOTIDE SEQUENCE</scope>
</reference>
<keyword evidence="4" id="KW-1185">Reference proteome</keyword>
<protein>
    <recommendedName>
        <fullName evidence="2">Reverse transcriptase domain-containing protein</fullName>
    </recommendedName>
</protein>
<dbReference type="InterPro" id="IPR050951">
    <property type="entry name" value="Retrovirus_Pol_polyprotein"/>
</dbReference>
<dbReference type="PROSITE" id="PS50878">
    <property type="entry name" value="RT_POL"/>
    <property type="match status" value="1"/>
</dbReference>
<dbReference type="Gene3D" id="3.30.70.270">
    <property type="match status" value="2"/>
</dbReference>
<dbReference type="PANTHER" id="PTHR37984:SF5">
    <property type="entry name" value="PROTEIN NYNRIN-LIKE"/>
    <property type="match status" value="1"/>
</dbReference>
<dbReference type="OrthoDB" id="116078at2759"/>
<dbReference type="Gene3D" id="3.10.10.10">
    <property type="entry name" value="HIV Type 1 Reverse Transcriptase, subunit A, domain 1"/>
    <property type="match status" value="1"/>
</dbReference>
<dbReference type="InterPro" id="IPR043502">
    <property type="entry name" value="DNA/RNA_pol_sf"/>
</dbReference>
<evidence type="ECO:0000313" key="4">
    <source>
        <dbReference type="Proteomes" id="UP000596742"/>
    </source>
</evidence>
<dbReference type="GO" id="GO:0003824">
    <property type="term" value="F:catalytic activity"/>
    <property type="evidence" value="ECO:0007669"/>
    <property type="project" value="UniProtKB-KW"/>
</dbReference>
<name>A0A8B6BUU1_MYTGA</name>
<evidence type="ECO:0000259" key="2">
    <source>
        <dbReference type="PROSITE" id="PS50878"/>
    </source>
</evidence>
<evidence type="ECO:0000313" key="3">
    <source>
        <dbReference type="EMBL" id="VDH95429.1"/>
    </source>
</evidence>
<dbReference type="InterPro" id="IPR043128">
    <property type="entry name" value="Rev_trsase/Diguanyl_cyclase"/>
</dbReference>
<comment type="caution">
    <text evidence="3">The sequence shown here is derived from an EMBL/GenBank/DDBJ whole genome shotgun (WGS) entry which is preliminary data.</text>
</comment>
<organism evidence="3 4">
    <name type="scientific">Mytilus galloprovincialis</name>
    <name type="common">Mediterranean mussel</name>
    <dbReference type="NCBI Taxonomy" id="29158"/>
    <lineage>
        <taxon>Eukaryota</taxon>
        <taxon>Metazoa</taxon>
        <taxon>Spiralia</taxon>
        <taxon>Lophotrochozoa</taxon>
        <taxon>Mollusca</taxon>
        <taxon>Bivalvia</taxon>
        <taxon>Autobranchia</taxon>
        <taxon>Pteriomorphia</taxon>
        <taxon>Mytilida</taxon>
        <taxon>Mytiloidea</taxon>
        <taxon>Mytilidae</taxon>
        <taxon>Mytilinae</taxon>
        <taxon>Mytilus</taxon>
    </lineage>
</organism>
<evidence type="ECO:0000256" key="1">
    <source>
        <dbReference type="ARBA" id="ARBA00023268"/>
    </source>
</evidence>
<proteinExistence type="predicted"/>
<dbReference type="SUPFAM" id="SSF56672">
    <property type="entry name" value="DNA/RNA polymerases"/>
    <property type="match status" value="1"/>
</dbReference>
<accession>A0A8B6BUU1</accession>